<dbReference type="Proteomes" id="UP000078576">
    <property type="component" value="Unassembled WGS sequence"/>
</dbReference>
<gene>
    <name evidence="3" type="ORF">VP1G_07917</name>
</gene>
<dbReference type="GO" id="GO:0030688">
    <property type="term" value="C:preribosome, small subunit precursor"/>
    <property type="evidence" value="ECO:0007669"/>
    <property type="project" value="EnsemblFungi"/>
</dbReference>
<feature type="compositionally biased region" description="Acidic residues" evidence="2">
    <location>
        <begin position="91"/>
        <end position="105"/>
    </location>
</feature>
<evidence type="ECO:0000256" key="2">
    <source>
        <dbReference type="SAM" id="MobiDB-lite"/>
    </source>
</evidence>
<dbReference type="InterPro" id="IPR007955">
    <property type="entry name" value="Bystin"/>
</dbReference>
<sequence>MPKATTPMTERQGRRHNPLEADITGATGILRAGKTGKKTKAEKDEEHYVNSKQSARILQLGRELADDDEQPKASAQPQKSAFDVDSRFAPEDDAGNDAYDDEEAWGEEDEEIELDEAEISPEDLAMFNKFMTAEEDPLLKHGWDRKPGAGEEQQGGTNLADLIMEKIQAFETNGGGEQEEMGGMEDYPEEDLPPKVVEVYAKCGMILSRWRNGPLPKPVKILPTVPDWERIIDVAQPENWTPNAVFAMTRIFSSSKPAVVQRWLEIVVLPKVREDIYETKKLNVHLYNSLKKSLYKPSAFFKGIVFALIGSGTCTMREAHIVSSVMSRVSVPVLHSAAGLKGLCDLAAQQASNGESAASTNIFIKTLLDKGLALPYQVIDALVFFFLRFRSLDPASVKQAEAMDRPSEDKIGRQLPVLWHQCLLSFAQRYRNDINEDQREALLDLLLTHGHSGIGPEIRRELVAGRGRGVPVEQPAQTFDGDDTMQVDS</sequence>
<dbReference type="PANTHER" id="PTHR12821">
    <property type="entry name" value="BYSTIN"/>
    <property type="match status" value="1"/>
</dbReference>
<dbReference type="AlphaFoldDB" id="A0A194VA16"/>
<dbReference type="GO" id="GO:0000447">
    <property type="term" value="P:endonucleolytic cleavage in ITS1 to separate SSU-rRNA from 5.8S rRNA and LSU-rRNA from tricistronic rRNA transcript (SSU-rRNA, 5.8S rRNA, LSU-rRNA)"/>
    <property type="evidence" value="ECO:0007669"/>
    <property type="project" value="EnsemblFungi"/>
</dbReference>
<dbReference type="Pfam" id="PF05291">
    <property type="entry name" value="Bystin"/>
    <property type="match status" value="1"/>
</dbReference>
<evidence type="ECO:0000313" key="3">
    <source>
        <dbReference type="EMBL" id="KUI60724.1"/>
    </source>
</evidence>
<keyword evidence="4" id="KW-1185">Reference proteome</keyword>
<reference evidence="4" key="1">
    <citation type="submission" date="2014-12" db="EMBL/GenBank/DDBJ databases">
        <title>Genome Sequence of Valsa Canker Pathogens Uncovers a Specific Adaption of Colonization on Woody Bark.</title>
        <authorList>
            <person name="Yin Z."/>
            <person name="Liu H."/>
            <person name="Gao X."/>
            <person name="Li Z."/>
            <person name="Song N."/>
            <person name="Ke X."/>
            <person name="Dai Q."/>
            <person name="Wu Y."/>
            <person name="Sun Y."/>
            <person name="Xu J.-R."/>
            <person name="Kang Z.K."/>
            <person name="Wang L."/>
            <person name="Huang L."/>
        </authorList>
    </citation>
    <scope>NUCLEOTIDE SEQUENCE [LARGE SCALE GENOMIC DNA]</scope>
    <source>
        <strain evidence="4">SXYL134</strain>
    </source>
</reference>
<feature type="compositionally biased region" description="Basic and acidic residues" evidence="2">
    <location>
        <begin position="39"/>
        <end position="49"/>
    </location>
</feature>
<dbReference type="PANTHER" id="PTHR12821:SF0">
    <property type="entry name" value="BYSTIN"/>
    <property type="match status" value="1"/>
</dbReference>
<dbReference type="GO" id="GO:0016973">
    <property type="term" value="P:poly(A)+ mRNA export from nucleus"/>
    <property type="evidence" value="ECO:0007669"/>
    <property type="project" value="EnsemblFungi"/>
</dbReference>
<evidence type="ECO:0008006" key="5">
    <source>
        <dbReference type="Google" id="ProtNLM"/>
    </source>
</evidence>
<proteinExistence type="inferred from homology"/>
<evidence type="ECO:0000256" key="1">
    <source>
        <dbReference type="ARBA" id="ARBA00007114"/>
    </source>
</evidence>
<comment type="similarity">
    <text evidence="1">Belongs to the bystin family.</text>
</comment>
<feature type="region of interest" description="Disordered" evidence="2">
    <location>
        <begin position="1"/>
        <end position="105"/>
    </location>
</feature>
<dbReference type="GO" id="GO:0032040">
    <property type="term" value="C:small-subunit processome"/>
    <property type="evidence" value="ECO:0007669"/>
    <property type="project" value="EnsemblFungi"/>
</dbReference>
<name>A0A194VA16_CYTMA</name>
<evidence type="ECO:0000313" key="4">
    <source>
        <dbReference type="Proteomes" id="UP000078576"/>
    </source>
</evidence>
<accession>A0A194VA16</accession>
<dbReference type="GO" id="GO:0030686">
    <property type="term" value="C:90S preribosome"/>
    <property type="evidence" value="ECO:0007669"/>
    <property type="project" value="EnsemblFungi"/>
</dbReference>
<dbReference type="GO" id="GO:0005737">
    <property type="term" value="C:cytoplasm"/>
    <property type="evidence" value="ECO:0007669"/>
    <property type="project" value="EnsemblFungi"/>
</dbReference>
<dbReference type="STRING" id="694573.A0A194VA16"/>
<dbReference type="OrthoDB" id="2192561at2759"/>
<dbReference type="GO" id="GO:0030515">
    <property type="term" value="F:snoRNA binding"/>
    <property type="evidence" value="ECO:0007669"/>
    <property type="project" value="EnsemblFungi"/>
</dbReference>
<dbReference type="EMBL" id="KN714757">
    <property type="protein sequence ID" value="KUI60724.1"/>
    <property type="molecule type" value="Genomic_DNA"/>
</dbReference>
<protein>
    <recommendedName>
        <fullName evidence="5">Bystin</fullName>
    </recommendedName>
</protein>
<organism evidence="3 4">
    <name type="scientific">Cytospora mali</name>
    <name type="common">Apple Valsa canker fungus</name>
    <name type="synonym">Valsa mali</name>
    <dbReference type="NCBI Taxonomy" id="578113"/>
    <lineage>
        <taxon>Eukaryota</taxon>
        <taxon>Fungi</taxon>
        <taxon>Dikarya</taxon>
        <taxon>Ascomycota</taxon>
        <taxon>Pezizomycotina</taxon>
        <taxon>Sordariomycetes</taxon>
        <taxon>Sordariomycetidae</taxon>
        <taxon>Diaporthales</taxon>
        <taxon>Cytosporaceae</taxon>
        <taxon>Cytospora</taxon>
    </lineage>
</organism>